<name>F8E0J8_CORRG</name>
<sequence length="223" mass="24646">MYEMSIKGLFEKLFGGQRVASPEEVRKPPPEWIIIGLGNPSAKYATTRHNVGYIASDQLFEDLNTDATPLDYLRPVPGQNFCEARVHLGAHQLAIIRSHTFMNESGEAIKAASEYYGVPPERIIVLHDELDIPHGRVRVKLGGNENGHNGLKSTTAELGTRDYMRVRMGIGRPPQGQTVIDHVLSPIEQGEVTDALIAETVQAVKLLVTVGLQKAQHEIHTKK</sequence>
<dbReference type="eggNOG" id="COG0193">
    <property type="taxonomic scope" value="Bacteria"/>
</dbReference>
<organism evidence="5 6">
    <name type="scientific">Corynebacterium resistens (strain DSM 45100 / JCM 12819 / GTC 2026 / SICGH 158)</name>
    <dbReference type="NCBI Taxonomy" id="662755"/>
    <lineage>
        <taxon>Bacteria</taxon>
        <taxon>Bacillati</taxon>
        <taxon>Actinomycetota</taxon>
        <taxon>Actinomycetes</taxon>
        <taxon>Mycobacteriales</taxon>
        <taxon>Corynebacteriaceae</taxon>
        <taxon>Corynebacterium</taxon>
    </lineage>
</organism>
<dbReference type="InterPro" id="IPR001328">
    <property type="entry name" value="Pept_tRNA_hydro"/>
</dbReference>
<dbReference type="GO" id="GO:0004045">
    <property type="term" value="F:peptidyl-tRNA hydrolase activity"/>
    <property type="evidence" value="ECO:0007669"/>
    <property type="project" value="UniProtKB-UniRule"/>
</dbReference>
<dbReference type="EC" id="3.1.1.29" evidence="4"/>
<dbReference type="EMBL" id="CP002857">
    <property type="protein sequence ID" value="AEI09988.1"/>
    <property type="molecule type" value="Genomic_DNA"/>
</dbReference>
<dbReference type="InterPro" id="IPR036416">
    <property type="entry name" value="Pept_tRNA_hydro_sf"/>
</dbReference>
<keyword evidence="6" id="KW-1185">Reference proteome</keyword>
<dbReference type="PANTHER" id="PTHR17224:SF1">
    <property type="entry name" value="PEPTIDYL-TRNA HYDROLASE"/>
    <property type="match status" value="1"/>
</dbReference>
<dbReference type="Gene3D" id="3.40.50.1470">
    <property type="entry name" value="Peptidyl-tRNA hydrolase"/>
    <property type="match status" value="1"/>
</dbReference>
<dbReference type="GO" id="GO:0005737">
    <property type="term" value="C:cytoplasm"/>
    <property type="evidence" value="ECO:0007669"/>
    <property type="project" value="UniProtKB-SubCell"/>
</dbReference>
<dbReference type="KEGG" id="crd:CRES_1635"/>
<dbReference type="HOGENOM" id="CLU_062456_4_0_11"/>
<evidence type="ECO:0000313" key="6">
    <source>
        <dbReference type="Proteomes" id="UP000000492"/>
    </source>
</evidence>
<gene>
    <name evidence="5" type="primary">pthB</name>
    <name evidence="4" type="synonym">pth</name>
    <name evidence="5" type="ordered locus">CRES_1635</name>
</gene>
<dbReference type="Proteomes" id="UP000000492">
    <property type="component" value="Chromosome"/>
</dbReference>
<comment type="function">
    <text evidence="4">Hydrolyzes ribosome-free peptidyl-tRNAs (with 1 or more amino acids incorporated), which drop off the ribosome during protein synthesis, or as a result of ribosome stalling.</text>
</comment>
<feature type="site" description="Discriminates between blocked and unblocked aminoacyl-tRNA" evidence="4">
    <location>
        <position position="39"/>
    </location>
</feature>
<comment type="similarity">
    <text evidence="4">Belongs to the PTH family.</text>
</comment>
<dbReference type="PANTHER" id="PTHR17224">
    <property type="entry name" value="PEPTIDYL-TRNA HYDROLASE"/>
    <property type="match status" value="1"/>
</dbReference>
<reference evidence="5 6" key="1">
    <citation type="journal article" date="2012" name="BMC Genomics">
        <title>Complete genome sequence, lifestyle, and multi-drug resistance of the human pathogen Corynebacterium resistens DSM 45100 isolated from blood samples of a leukemia patient.</title>
        <authorList>
            <person name="Schroder J."/>
            <person name="Maus I."/>
            <person name="Meyer K."/>
            <person name="Wordemann S."/>
            <person name="Blom J."/>
            <person name="Jaenicke S."/>
            <person name="Schneider J."/>
            <person name="Trost E."/>
            <person name="Tauch A."/>
        </authorList>
    </citation>
    <scope>NUCLEOTIDE SEQUENCE [LARGE SCALE GENOMIC DNA]</scope>
    <source>
        <strain evidence="6">DSM 45100 / JCM 12819 / CCUG 50093 / GTC 2026 / SICGH 158</strain>
    </source>
</reference>
<dbReference type="CDD" id="cd00462">
    <property type="entry name" value="PTH"/>
    <property type="match status" value="1"/>
</dbReference>
<evidence type="ECO:0000256" key="3">
    <source>
        <dbReference type="ARBA" id="ARBA00022884"/>
    </source>
</evidence>
<comment type="subunit">
    <text evidence="4">Monomer.</text>
</comment>
<feature type="site" description="Stabilizes the basic form of H active site to accept a proton" evidence="4">
    <location>
        <position position="128"/>
    </location>
</feature>
<keyword evidence="1 4" id="KW-0820">tRNA-binding</keyword>
<comment type="subcellular location">
    <subcellularLocation>
        <location evidence="4">Cytoplasm</location>
    </subcellularLocation>
</comment>
<dbReference type="GO" id="GO:0000049">
    <property type="term" value="F:tRNA binding"/>
    <property type="evidence" value="ECO:0007669"/>
    <property type="project" value="UniProtKB-UniRule"/>
</dbReference>
<dbReference type="Pfam" id="PF01195">
    <property type="entry name" value="Pept_tRNA_hydro"/>
    <property type="match status" value="1"/>
</dbReference>
<evidence type="ECO:0000256" key="4">
    <source>
        <dbReference type="HAMAP-Rule" id="MF_00083"/>
    </source>
</evidence>
<evidence type="ECO:0000313" key="5">
    <source>
        <dbReference type="EMBL" id="AEI09988.1"/>
    </source>
</evidence>
<feature type="binding site" evidence="4">
    <location>
        <position position="101"/>
    </location>
    <ligand>
        <name>tRNA</name>
        <dbReference type="ChEBI" id="CHEBI:17843"/>
    </ligand>
</feature>
<keyword evidence="4" id="KW-0963">Cytoplasm</keyword>
<evidence type="ECO:0000256" key="1">
    <source>
        <dbReference type="ARBA" id="ARBA00022555"/>
    </source>
</evidence>
<feature type="binding site" evidence="4">
    <location>
        <position position="44"/>
    </location>
    <ligand>
        <name>tRNA</name>
        <dbReference type="ChEBI" id="CHEBI:17843"/>
    </ligand>
</feature>
<accession>F8E0J8</accession>
<feature type="active site" description="Proton acceptor" evidence="4">
    <location>
        <position position="49"/>
    </location>
</feature>
<dbReference type="SUPFAM" id="SSF53178">
    <property type="entry name" value="Peptidyl-tRNA hydrolase-like"/>
    <property type="match status" value="1"/>
</dbReference>
<keyword evidence="3 4" id="KW-0694">RNA-binding</keyword>
<keyword evidence="2 4" id="KW-0378">Hydrolase</keyword>
<dbReference type="HAMAP" id="MF_00083">
    <property type="entry name" value="Pept_tRNA_hydro_bact"/>
    <property type="match status" value="1"/>
</dbReference>
<comment type="catalytic activity">
    <reaction evidence="4">
        <text>an N-acyl-L-alpha-aminoacyl-tRNA + H2O = an N-acyl-L-amino acid + a tRNA + H(+)</text>
        <dbReference type="Rhea" id="RHEA:54448"/>
        <dbReference type="Rhea" id="RHEA-COMP:10123"/>
        <dbReference type="Rhea" id="RHEA-COMP:13883"/>
        <dbReference type="ChEBI" id="CHEBI:15377"/>
        <dbReference type="ChEBI" id="CHEBI:15378"/>
        <dbReference type="ChEBI" id="CHEBI:59874"/>
        <dbReference type="ChEBI" id="CHEBI:78442"/>
        <dbReference type="ChEBI" id="CHEBI:138191"/>
        <dbReference type="EC" id="3.1.1.29"/>
    </reaction>
</comment>
<proteinExistence type="inferred from homology"/>
<evidence type="ECO:0000256" key="2">
    <source>
        <dbReference type="ARBA" id="ARBA00022801"/>
    </source>
</evidence>
<dbReference type="AlphaFoldDB" id="F8E0J8"/>
<dbReference type="STRING" id="662755.CRES_1635"/>
<protein>
    <recommendedName>
        <fullName evidence="4">Peptidyl-tRNA hydrolase</fullName>
        <shortName evidence="4">Pth</shortName>
        <ecNumber evidence="4">3.1.1.29</ecNumber>
    </recommendedName>
</protein>
<comment type="function">
    <text evidence="4">Catalyzes the release of premature peptidyl moieties from peptidyl-tRNA molecules trapped in stalled 50S ribosomal subunits, and thus maintains levels of free tRNAs and 50S ribosomes.</text>
</comment>
<feature type="binding site" evidence="4">
    <location>
        <position position="103"/>
    </location>
    <ligand>
        <name>tRNA</name>
        <dbReference type="ChEBI" id="CHEBI:17843"/>
    </ligand>
</feature>
<dbReference type="GO" id="GO:0072344">
    <property type="term" value="P:rescue of stalled ribosome"/>
    <property type="evidence" value="ECO:0007669"/>
    <property type="project" value="UniProtKB-UniRule"/>
</dbReference>
<feature type="binding site" evidence="4">
    <location>
        <position position="149"/>
    </location>
    <ligand>
        <name>tRNA</name>
        <dbReference type="ChEBI" id="CHEBI:17843"/>
    </ligand>
</feature>
<dbReference type="GO" id="GO:0006515">
    <property type="term" value="P:protein quality control for misfolded or incompletely synthesized proteins"/>
    <property type="evidence" value="ECO:0007669"/>
    <property type="project" value="UniProtKB-UniRule"/>
</dbReference>
<dbReference type="NCBIfam" id="TIGR00447">
    <property type="entry name" value="pth"/>
    <property type="match status" value="1"/>
</dbReference>